<dbReference type="InterPro" id="IPR011057">
    <property type="entry name" value="Mss4-like_sf"/>
</dbReference>
<protein>
    <submittedName>
        <fullName evidence="1">DUF6151 family protein</fullName>
    </submittedName>
</protein>
<organism evidence="1 2">
    <name type="scientific">Aliisedimentitalea scapharcae</name>
    <dbReference type="NCBI Taxonomy" id="1524259"/>
    <lineage>
        <taxon>Bacteria</taxon>
        <taxon>Pseudomonadati</taxon>
        <taxon>Pseudomonadota</taxon>
        <taxon>Alphaproteobacteria</taxon>
        <taxon>Rhodobacterales</taxon>
        <taxon>Roseobacteraceae</taxon>
        <taxon>Aliisedimentitalea</taxon>
    </lineage>
</organism>
<dbReference type="Gene3D" id="3.90.1590.10">
    <property type="entry name" value="glutathione-dependent formaldehyde- activating enzyme (gfa)"/>
    <property type="match status" value="1"/>
</dbReference>
<dbReference type="SUPFAM" id="SSF51316">
    <property type="entry name" value="Mss4-like"/>
    <property type="match status" value="1"/>
</dbReference>
<name>A0ABZ2XVM7_9RHOB</name>
<gene>
    <name evidence="1" type="ORF">QEZ52_06375</name>
</gene>
<proteinExistence type="predicted"/>
<dbReference type="Pfam" id="PF19648">
    <property type="entry name" value="DUF6151"/>
    <property type="match status" value="1"/>
</dbReference>
<reference evidence="1 2" key="1">
    <citation type="submission" date="2023-04" db="EMBL/GenBank/DDBJ databases">
        <title>Complete genome sequence of Alisedimentitalea scapharcae.</title>
        <authorList>
            <person name="Rong J.-C."/>
            <person name="Yi M.-L."/>
            <person name="Zhao Q."/>
        </authorList>
    </citation>
    <scope>NUCLEOTIDE SEQUENCE [LARGE SCALE GENOMIC DNA]</scope>
    <source>
        <strain evidence="1 2">KCTC 42119</strain>
    </source>
</reference>
<dbReference type="RefSeq" id="WP_406648710.1">
    <property type="nucleotide sequence ID" value="NZ_CP123584.1"/>
</dbReference>
<keyword evidence="2" id="KW-1185">Reference proteome</keyword>
<accession>A0ABZ2XVM7</accession>
<dbReference type="EMBL" id="CP123584">
    <property type="protein sequence ID" value="WZK90170.1"/>
    <property type="molecule type" value="Genomic_DNA"/>
</dbReference>
<evidence type="ECO:0000313" key="2">
    <source>
        <dbReference type="Proteomes" id="UP001623232"/>
    </source>
</evidence>
<sequence>MALDNVPLNFSCTCGEVRGVVDITALRDGAHIACFCPDCRAGELFFDQPDPAPGPVALFQTAPDRLTFLRGQDKLGLMRLGPNGLFRWYATCCNTPIGNTLKTHKLPFVGIPVARFAAPERLGPVQAQGFIVTSDGKKRHKGAGRMVWRMFSRFLSAWMSGRWRNTPFFDVETGKPVAKAKIPTREERAALYR</sequence>
<evidence type="ECO:0000313" key="1">
    <source>
        <dbReference type="EMBL" id="WZK90170.1"/>
    </source>
</evidence>
<dbReference type="Proteomes" id="UP001623232">
    <property type="component" value="Chromosome"/>
</dbReference>
<dbReference type="InterPro" id="IPR046149">
    <property type="entry name" value="DUF6151"/>
</dbReference>